<gene>
    <name evidence="11" type="ORF">HGP29_24850</name>
</gene>
<reference evidence="11 12" key="1">
    <citation type="submission" date="2020-04" db="EMBL/GenBank/DDBJ databases">
        <title>Flammeovirga sp. SR4, a novel species isolated from seawater.</title>
        <authorList>
            <person name="Wang X."/>
        </authorList>
    </citation>
    <scope>NUCLEOTIDE SEQUENCE [LARGE SCALE GENOMIC DNA]</scope>
    <source>
        <strain evidence="11 12">SR4</strain>
    </source>
</reference>
<dbReference type="EMBL" id="JABAIL010000012">
    <property type="protein sequence ID" value="NLR94457.1"/>
    <property type="molecule type" value="Genomic_DNA"/>
</dbReference>
<accession>A0A7X8XYQ8</accession>
<dbReference type="PANTHER" id="PTHR30069">
    <property type="entry name" value="TONB-DEPENDENT OUTER MEMBRANE RECEPTOR"/>
    <property type="match status" value="1"/>
</dbReference>
<evidence type="ECO:0000313" key="12">
    <source>
        <dbReference type="Proteomes" id="UP000585050"/>
    </source>
</evidence>
<feature type="signal peptide" evidence="9">
    <location>
        <begin position="1"/>
        <end position="19"/>
    </location>
</feature>
<dbReference type="SUPFAM" id="SSF56935">
    <property type="entry name" value="Porins"/>
    <property type="match status" value="1"/>
</dbReference>
<dbReference type="PANTHER" id="PTHR30069:SF29">
    <property type="entry name" value="HEMOGLOBIN AND HEMOGLOBIN-HAPTOGLOBIN-BINDING PROTEIN 1-RELATED"/>
    <property type="match status" value="1"/>
</dbReference>
<sequence>MNKKLTLFLYFITVALAFSQEKGTVITGSVMSEKGLPIDNVIVGIEGKNIVTFSDKDGYFSLKKVKQTKFNLIFTRLGYKKMVKAVDLENQPSSEFNIVLIEDVVAIDEVVITGKSNSTTVEESGFAVQSIDLEVFKNSTIDMNQVLNRTSGVRIRESGGVGSDYNFSLNGLSDYRVRFFVDDIPTDYLGDAYKLNNFPVNLIDRVDVYKGVVPVDLGADALGGAVNIIPTETLDSYLDASYSYGSFNTHRLAVNSQYRHEKSGFTVRPKLFYNFSNNNYTMYDMEVYVDKEWKTVDVERFHDDFMSYTAMLEGGFTQVKWADDLIIGHSFTRTEDDAQTDFYGNPRGEVRSEEDSHITTLKYSKSNLLDDRMSVKLFAVYNTRNFISIDTTSNRYNWLGEVTRVTNDNSAELFNQKTLYEFEQKTFIYRGNVKYKLFENHTINANYIGYQVERQGENRLGTPENEPFRTPNKLRKNIFGISYNAHLMSNRLNLNVALKNYHFYMYTRNAKYLKDHSVEIEDLETTKSEMGYAISGRYFILPQLLIKSSFERGYRLPEPVEVFGDGLAIYANPELQPEATYNLNFGFNYNPSFGKNKLKTGVNFFRRDVDNFTFRESFIRGSRYENILSVLIYGYELDLEWQWNNRLFWNANISRQYVLNNEKVDATGDESRVYRDQLPNTPYLFGNLGASYSLLPSKKVGLLLSYNLNYVHEFFLGYESIAQGGEKNIIPTQLLHNVGITASTKDNRYNISLESKNIFNALAFDNFNIQKPGRAFYMKVRYFLR</sequence>
<protein>
    <submittedName>
        <fullName evidence="11">TonB-dependent receptor</fullName>
    </submittedName>
</protein>
<dbReference type="InterPro" id="IPR039426">
    <property type="entry name" value="TonB-dep_rcpt-like"/>
</dbReference>
<evidence type="ECO:0000256" key="8">
    <source>
        <dbReference type="PROSITE-ProRule" id="PRU01360"/>
    </source>
</evidence>
<name>A0A7X8XYQ8_9BACT</name>
<keyword evidence="11" id="KW-0675">Receptor</keyword>
<dbReference type="Pfam" id="PF13715">
    <property type="entry name" value="CarbopepD_reg_2"/>
    <property type="match status" value="1"/>
</dbReference>
<keyword evidence="7 8" id="KW-0998">Cell outer membrane</keyword>
<feature type="chain" id="PRO_5030804241" evidence="9">
    <location>
        <begin position="20"/>
        <end position="785"/>
    </location>
</feature>
<dbReference type="Pfam" id="PF07715">
    <property type="entry name" value="Plug"/>
    <property type="match status" value="1"/>
</dbReference>
<dbReference type="InterPro" id="IPR036942">
    <property type="entry name" value="Beta-barrel_TonB_sf"/>
</dbReference>
<dbReference type="InterPro" id="IPR008969">
    <property type="entry name" value="CarboxyPept-like_regulatory"/>
</dbReference>
<evidence type="ECO:0000256" key="1">
    <source>
        <dbReference type="ARBA" id="ARBA00004571"/>
    </source>
</evidence>
<dbReference type="GO" id="GO:0009279">
    <property type="term" value="C:cell outer membrane"/>
    <property type="evidence" value="ECO:0007669"/>
    <property type="project" value="UniProtKB-SubCell"/>
</dbReference>
<comment type="caution">
    <text evidence="11">The sequence shown here is derived from an EMBL/GenBank/DDBJ whole genome shotgun (WGS) entry which is preliminary data.</text>
</comment>
<dbReference type="InterPro" id="IPR037066">
    <property type="entry name" value="Plug_dom_sf"/>
</dbReference>
<dbReference type="Gene3D" id="2.40.170.20">
    <property type="entry name" value="TonB-dependent receptor, beta-barrel domain"/>
    <property type="match status" value="1"/>
</dbReference>
<organism evidence="11 12">
    <name type="scientific">Flammeovirga agarivorans</name>
    <dbReference type="NCBI Taxonomy" id="2726742"/>
    <lineage>
        <taxon>Bacteria</taxon>
        <taxon>Pseudomonadati</taxon>
        <taxon>Bacteroidota</taxon>
        <taxon>Cytophagia</taxon>
        <taxon>Cytophagales</taxon>
        <taxon>Flammeovirgaceae</taxon>
        <taxon>Flammeovirga</taxon>
    </lineage>
</organism>
<dbReference type="RefSeq" id="WP_168885166.1">
    <property type="nucleotide sequence ID" value="NZ_JABAIL010000012.1"/>
</dbReference>
<keyword evidence="12" id="KW-1185">Reference proteome</keyword>
<dbReference type="AlphaFoldDB" id="A0A7X8XYQ8"/>
<comment type="subcellular location">
    <subcellularLocation>
        <location evidence="1 8">Cell outer membrane</location>
        <topology evidence="1 8">Multi-pass membrane protein</topology>
    </subcellularLocation>
</comment>
<dbReference type="Gene3D" id="2.60.40.1120">
    <property type="entry name" value="Carboxypeptidase-like, regulatory domain"/>
    <property type="match status" value="1"/>
</dbReference>
<dbReference type="InterPro" id="IPR012910">
    <property type="entry name" value="Plug_dom"/>
</dbReference>
<evidence type="ECO:0000256" key="2">
    <source>
        <dbReference type="ARBA" id="ARBA00022448"/>
    </source>
</evidence>
<evidence type="ECO:0000256" key="7">
    <source>
        <dbReference type="ARBA" id="ARBA00023237"/>
    </source>
</evidence>
<evidence type="ECO:0000256" key="6">
    <source>
        <dbReference type="ARBA" id="ARBA00023136"/>
    </source>
</evidence>
<keyword evidence="5 9" id="KW-0732">Signal</keyword>
<comment type="similarity">
    <text evidence="8">Belongs to the TonB-dependent receptor family.</text>
</comment>
<dbReference type="SUPFAM" id="SSF49464">
    <property type="entry name" value="Carboxypeptidase regulatory domain-like"/>
    <property type="match status" value="1"/>
</dbReference>
<dbReference type="GO" id="GO:0044718">
    <property type="term" value="P:siderophore transmembrane transport"/>
    <property type="evidence" value="ECO:0007669"/>
    <property type="project" value="TreeGrafter"/>
</dbReference>
<feature type="domain" description="TonB-dependent receptor plug" evidence="10">
    <location>
        <begin position="122"/>
        <end position="225"/>
    </location>
</feature>
<evidence type="ECO:0000256" key="4">
    <source>
        <dbReference type="ARBA" id="ARBA00022692"/>
    </source>
</evidence>
<dbReference type="Gene3D" id="2.170.130.10">
    <property type="entry name" value="TonB-dependent receptor, plug domain"/>
    <property type="match status" value="1"/>
</dbReference>
<dbReference type="GO" id="GO:0015344">
    <property type="term" value="F:siderophore uptake transmembrane transporter activity"/>
    <property type="evidence" value="ECO:0007669"/>
    <property type="project" value="TreeGrafter"/>
</dbReference>
<evidence type="ECO:0000259" key="10">
    <source>
        <dbReference type="Pfam" id="PF07715"/>
    </source>
</evidence>
<evidence type="ECO:0000313" key="11">
    <source>
        <dbReference type="EMBL" id="NLR94457.1"/>
    </source>
</evidence>
<dbReference type="PROSITE" id="PS52016">
    <property type="entry name" value="TONB_DEPENDENT_REC_3"/>
    <property type="match status" value="1"/>
</dbReference>
<evidence type="ECO:0000256" key="5">
    <source>
        <dbReference type="ARBA" id="ARBA00022729"/>
    </source>
</evidence>
<evidence type="ECO:0000256" key="9">
    <source>
        <dbReference type="SAM" id="SignalP"/>
    </source>
</evidence>
<keyword evidence="2 8" id="KW-0813">Transport</keyword>
<keyword evidence="3 8" id="KW-1134">Transmembrane beta strand</keyword>
<keyword evidence="4 8" id="KW-0812">Transmembrane</keyword>
<evidence type="ECO:0000256" key="3">
    <source>
        <dbReference type="ARBA" id="ARBA00022452"/>
    </source>
</evidence>
<proteinExistence type="inferred from homology"/>
<keyword evidence="6 8" id="KW-0472">Membrane</keyword>
<dbReference type="Proteomes" id="UP000585050">
    <property type="component" value="Unassembled WGS sequence"/>
</dbReference>